<feature type="transmembrane region" description="Helical" evidence="1">
    <location>
        <begin position="385"/>
        <end position="402"/>
    </location>
</feature>
<dbReference type="EMBL" id="AJYB01000006">
    <property type="protein sequence ID" value="EIM08326.1"/>
    <property type="molecule type" value="Genomic_DNA"/>
</dbReference>
<evidence type="ECO:0000313" key="5">
    <source>
        <dbReference type="Proteomes" id="UP000092661"/>
    </source>
</evidence>
<dbReference type="RefSeq" id="WP_006828318.1">
    <property type="nucleotide sequence ID" value="NZ_AJYB01000006.1"/>
</dbReference>
<name>A0A1C7DI00_9BACL</name>
<dbReference type="KEGG" id="pana:BBH88_11240"/>
<protein>
    <recommendedName>
        <fullName evidence="6">ABC transporter permease</fullName>
    </recommendedName>
</protein>
<feature type="transmembrane region" description="Helical" evidence="1">
    <location>
        <begin position="35"/>
        <end position="54"/>
    </location>
</feature>
<feature type="transmembrane region" description="Helical" evidence="1">
    <location>
        <begin position="232"/>
        <end position="253"/>
    </location>
</feature>
<feature type="transmembrane region" description="Helical" evidence="1">
    <location>
        <begin position="320"/>
        <end position="342"/>
    </location>
</feature>
<dbReference type="AlphaFoldDB" id="A0A1C7DI00"/>
<reference evidence="3 4" key="1">
    <citation type="journal article" date="2012" name="J. Bacteriol.">
        <title>Genome Sequence of the Antarctic Psychrophile Bacterium Planococcus antarcticus DSM 14505.</title>
        <authorList>
            <person name="Margolles A."/>
            <person name="Gueimonde M."/>
            <person name="Sanchez B."/>
        </authorList>
    </citation>
    <scope>NUCLEOTIDE SEQUENCE [LARGE SCALE GENOMIC DNA]</scope>
    <source>
        <strain evidence="3 4">DSM 14505</strain>
    </source>
</reference>
<keyword evidence="5" id="KW-1185">Reference proteome</keyword>
<feature type="transmembrane region" description="Helical" evidence="1">
    <location>
        <begin position="130"/>
        <end position="151"/>
    </location>
</feature>
<dbReference type="Proteomes" id="UP000004725">
    <property type="component" value="Unassembled WGS sequence"/>
</dbReference>
<reference evidence="2" key="3">
    <citation type="submission" date="2016-10" db="EMBL/GenBank/DDBJ databases">
        <authorList>
            <person name="See-Too W.S."/>
        </authorList>
    </citation>
    <scope>NUCLEOTIDE SEQUENCE</scope>
    <source>
        <strain evidence="2">DSM 14505</strain>
    </source>
</reference>
<keyword evidence="1" id="KW-0472">Membrane</keyword>
<keyword evidence="1" id="KW-1133">Transmembrane helix</keyword>
<feature type="transmembrane region" description="Helical" evidence="1">
    <location>
        <begin position="74"/>
        <end position="100"/>
    </location>
</feature>
<dbReference type="OrthoDB" id="2357279at2"/>
<evidence type="ECO:0000313" key="2">
    <source>
        <dbReference type="EMBL" id="ANU10843.1"/>
    </source>
</evidence>
<evidence type="ECO:0000313" key="4">
    <source>
        <dbReference type="Proteomes" id="UP000004725"/>
    </source>
</evidence>
<accession>A0A1C7DI00</accession>
<sequence>MTNSLKFKNILCILKFFYNDTFHGMFNRPFFKSKVNRYGLILILTLLYLGYFYLNMIQLATLSKNIQDVHSTNLMIAAKMTLSSYFNIVLILSAFLFILVNSTVSLNKNSLFFAKTLPFSEKEVSVSQMIFKLSVALAFFELLIIIVAPALKLISMNIFTAGLVLITLHTLFIASFFILELIYAFVLKDTAGTKRLLFTFSLDFLIIVFVTVHLLITRFKIDAWTSVQEESILQMTFIVLFTSLMIGTIVYLLNAKFFAKDNIYVQSDYFKLGLPAINIGLATTMPAIVRSKNFLYFWALLIVISIGSFVQNGLDSTFQLWLFSLPVLGIVTITYADATISIRKLFTIYKISPLTELASLLGVSILLMSPALYVGIIETQNLDPYMYGINIFFVATIAGFLFPKSQSNINETIASVLTFVIIIILSALIGVKGALYPSLLILLGVLYVILKKEYEVAK</sequence>
<dbReference type="eggNOG" id="ENOG5033DIE">
    <property type="taxonomic scope" value="Bacteria"/>
</dbReference>
<reference evidence="5" key="2">
    <citation type="submission" date="2016-07" db="EMBL/GenBank/DDBJ databases">
        <authorList>
            <person name="See-Too W.S."/>
        </authorList>
    </citation>
    <scope>NUCLEOTIDE SEQUENCE [LARGE SCALE GENOMIC DNA]</scope>
    <source>
        <strain evidence="5">DSM 14505</strain>
    </source>
</reference>
<evidence type="ECO:0008006" key="6">
    <source>
        <dbReference type="Google" id="ProtNLM"/>
    </source>
</evidence>
<proteinExistence type="predicted"/>
<dbReference type="EMBL" id="CP016534">
    <property type="protein sequence ID" value="ANU10843.1"/>
    <property type="molecule type" value="Genomic_DNA"/>
</dbReference>
<feature type="transmembrane region" description="Helical" evidence="1">
    <location>
        <begin position="354"/>
        <end position="373"/>
    </location>
</feature>
<feature type="transmembrane region" description="Helical" evidence="1">
    <location>
        <begin position="434"/>
        <end position="450"/>
    </location>
</feature>
<feature type="transmembrane region" description="Helical" evidence="1">
    <location>
        <begin position="157"/>
        <end position="184"/>
    </location>
</feature>
<feature type="transmembrane region" description="Helical" evidence="1">
    <location>
        <begin position="196"/>
        <end position="216"/>
    </location>
</feature>
<evidence type="ECO:0000256" key="1">
    <source>
        <dbReference type="SAM" id="Phobius"/>
    </source>
</evidence>
<evidence type="ECO:0000313" key="3">
    <source>
        <dbReference type="EMBL" id="EIM08326.1"/>
    </source>
</evidence>
<feature type="transmembrane region" description="Helical" evidence="1">
    <location>
        <begin position="294"/>
        <end position="314"/>
    </location>
</feature>
<organism evidence="3 4">
    <name type="scientific">Planococcus antarcticus DSM 14505</name>
    <dbReference type="NCBI Taxonomy" id="1185653"/>
    <lineage>
        <taxon>Bacteria</taxon>
        <taxon>Bacillati</taxon>
        <taxon>Bacillota</taxon>
        <taxon>Bacilli</taxon>
        <taxon>Bacillales</taxon>
        <taxon>Caryophanaceae</taxon>
        <taxon>Planococcus</taxon>
    </lineage>
</organism>
<gene>
    <name evidence="3" type="ORF">A1A1_01488</name>
    <name evidence="2" type="ORF">BBH88_11240</name>
</gene>
<feature type="transmembrane region" description="Helical" evidence="1">
    <location>
        <begin position="409"/>
        <end position="428"/>
    </location>
</feature>
<dbReference type="Proteomes" id="UP000092661">
    <property type="component" value="Chromosome"/>
</dbReference>
<keyword evidence="1" id="KW-0812">Transmembrane</keyword>